<evidence type="ECO:0000256" key="1">
    <source>
        <dbReference type="SAM" id="Phobius"/>
    </source>
</evidence>
<evidence type="ECO:0000313" key="3">
    <source>
        <dbReference type="Proteomes" id="UP000238042"/>
    </source>
</evidence>
<proteinExistence type="predicted"/>
<organism evidence="2 3">
    <name type="scientific">Apibacter adventoris</name>
    <dbReference type="NCBI Taxonomy" id="1679466"/>
    <lineage>
        <taxon>Bacteria</taxon>
        <taxon>Pseudomonadati</taxon>
        <taxon>Bacteroidota</taxon>
        <taxon>Flavobacteriia</taxon>
        <taxon>Flavobacteriales</taxon>
        <taxon>Weeksellaceae</taxon>
        <taxon>Apibacter</taxon>
    </lineage>
</organism>
<dbReference type="EMBL" id="PSZM01000046">
    <property type="protein sequence ID" value="PQL90442.1"/>
    <property type="molecule type" value="Genomic_DNA"/>
</dbReference>
<feature type="transmembrane region" description="Helical" evidence="1">
    <location>
        <begin position="328"/>
        <end position="354"/>
    </location>
</feature>
<feature type="transmembrane region" description="Helical" evidence="1">
    <location>
        <begin position="303"/>
        <end position="321"/>
    </location>
</feature>
<feature type="transmembrane region" description="Helical" evidence="1">
    <location>
        <begin position="426"/>
        <end position="445"/>
    </location>
</feature>
<reference evidence="2 3" key="1">
    <citation type="submission" date="2018-02" db="EMBL/GenBank/DDBJ databases">
        <title>Genome sequences of Apibacter spp., gut symbionts of Asian honey bees.</title>
        <authorList>
            <person name="Kwong W.K."/>
            <person name="Steele M.I."/>
            <person name="Moran N.A."/>
        </authorList>
    </citation>
    <scope>NUCLEOTIDE SEQUENCE [LARGE SCALE GENOMIC DNA]</scope>
    <source>
        <strain evidence="3">wkB301</strain>
    </source>
</reference>
<feature type="transmembrane region" description="Helical" evidence="1">
    <location>
        <begin position="396"/>
        <end position="414"/>
    </location>
</feature>
<feature type="transmembrane region" description="Helical" evidence="1">
    <location>
        <begin position="63"/>
        <end position="84"/>
    </location>
</feature>
<dbReference type="RefSeq" id="WP_105247611.1">
    <property type="nucleotide sequence ID" value="NZ_PSZM01000046.1"/>
</dbReference>
<dbReference type="Proteomes" id="UP000238042">
    <property type="component" value="Unassembled WGS sequence"/>
</dbReference>
<comment type="caution">
    <text evidence="2">The sequence shown here is derived from an EMBL/GenBank/DDBJ whole genome shotgun (WGS) entry which is preliminary data.</text>
</comment>
<accession>A0A2S8A799</accession>
<dbReference type="AlphaFoldDB" id="A0A2S8A799"/>
<name>A0A2S8A799_9FLAO</name>
<keyword evidence="3" id="KW-1185">Reference proteome</keyword>
<dbReference type="OrthoDB" id="996104at2"/>
<protein>
    <submittedName>
        <fullName evidence="2">Uncharacterized protein</fullName>
    </submittedName>
</protein>
<gene>
    <name evidence="2" type="ORF">C4S77_11145</name>
</gene>
<keyword evidence="1" id="KW-1133">Transmembrane helix</keyword>
<feature type="transmembrane region" description="Helical" evidence="1">
    <location>
        <begin position="104"/>
        <end position="122"/>
    </location>
</feature>
<evidence type="ECO:0000313" key="2">
    <source>
        <dbReference type="EMBL" id="PQL90442.1"/>
    </source>
</evidence>
<keyword evidence="1" id="KW-0472">Membrane</keyword>
<sequence length="458" mass="54392">MFKKTQKYLLLNYPLLWNIKILPIGLTILGLNLLFFFFGYISGKIDFQDTSYYYYSSFRNMDLLYFIAGFTSVLTFIIWLIFYLKNNAFKSFYPKKSISLYYEWILIFILVSANALYCFSYNQGIVLRRQNQVSHKQFVKGVNILDKIRILIPKSETSYDETDVANPNNEHKDSVVASLLNYPESESFSFRSFFFADSTNLNTVRQWLIEDKKDSIKLLIQQYLDLQKKHNLETNLTADKWFDLIYHYPDFPINPQNHIEREKPVYEYSNKHVYYVQYNNLINGYQKINDNCLENSLSKTEQLLRTTLYISLFISIALFSFRVTSGKSWLISLVVAGLLIFIFGIAVAFFDILFNYDDEFIIIMLVISFWYGLFIIMIIYLANLILNHLPKRKSPVILNLSIWLIPILPLILYYTKFVDKSIFRNYPNLFFWINLIFVNIIFFFLMKPIKKLRALPEE</sequence>
<feature type="transmembrane region" description="Helical" evidence="1">
    <location>
        <begin position="360"/>
        <end position="384"/>
    </location>
</feature>
<feature type="transmembrane region" description="Helical" evidence="1">
    <location>
        <begin position="21"/>
        <end position="43"/>
    </location>
</feature>
<keyword evidence="1" id="KW-0812">Transmembrane</keyword>